<sequence length="185" mass="20643">MSPPRLSRCSLMKTIPFVYVICFEEVFQPSSENSIIHSRLMAGFLSVDLFGILHFSYANVIADANKNKKENKGRGNFQNSSSSKELAGASSSSPVMIARSTKELYKQHCPSSLTRNCWIRLSSIVQDSPCCSPWESRPCLNPSVADHLKRPAKHHRFGQPKTGGMPSKPIHLSETEESGISYLRR</sequence>
<name>A0ACB7WZN2_9ERIC</name>
<reference evidence="1 2" key="1">
    <citation type="journal article" date="2021" name="Hortic Res">
        <title>High-quality reference genome and annotation aids understanding of berry development for evergreen blueberry (Vaccinium darrowii).</title>
        <authorList>
            <person name="Yu J."/>
            <person name="Hulse-Kemp A.M."/>
            <person name="Babiker E."/>
            <person name="Staton M."/>
        </authorList>
    </citation>
    <scope>NUCLEOTIDE SEQUENCE [LARGE SCALE GENOMIC DNA]</scope>
    <source>
        <strain evidence="2">cv. NJ 8807/NJ 8810</strain>
        <tissue evidence="1">Young leaf</tissue>
    </source>
</reference>
<accession>A0ACB7WZN2</accession>
<dbReference type="EMBL" id="CM037152">
    <property type="protein sequence ID" value="KAH7833897.1"/>
    <property type="molecule type" value="Genomic_DNA"/>
</dbReference>
<evidence type="ECO:0000313" key="2">
    <source>
        <dbReference type="Proteomes" id="UP000828048"/>
    </source>
</evidence>
<comment type="caution">
    <text evidence="1">The sequence shown here is derived from an EMBL/GenBank/DDBJ whole genome shotgun (WGS) entry which is preliminary data.</text>
</comment>
<keyword evidence="2" id="KW-1185">Reference proteome</keyword>
<protein>
    <submittedName>
        <fullName evidence="1">Uncharacterized protein</fullName>
    </submittedName>
</protein>
<organism evidence="1 2">
    <name type="scientific">Vaccinium darrowii</name>
    <dbReference type="NCBI Taxonomy" id="229202"/>
    <lineage>
        <taxon>Eukaryota</taxon>
        <taxon>Viridiplantae</taxon>
        <taxon>Streptophyta</taxon>
        <taxon>Embryophyta</taxon>
        <taxon>Tracheophyta</taxon>
        <taxon>Spermatophyta</taxon>
        <taxon>Magnoliopsida</taxon>
        <taxon>eudicotyledons</taxon>
        <taxon>Gunneridae</taxon>
        <taxon>Pentapetalae</taxon>
        <taxon>asterids</taxon>
        <taxon>Ericales</taxon>
        <taxon>Ericaceae</taxon>
        <taxon>Vaccinioideae</taxon>
        <taxon>Vaccinieae</taxon>
        <taxon>Vaccinium</taxon>
    </lineage>
</organism>
<evidence type="ECO:0000313" key="1">
    <source>
        <dbReference type="EMBL" id="KAH7833897.1"/>
    </source>
</evidence>
<dbReference type="Proteomes" id="UP000828048">
    <property type="component" value="Chromosome 2"/>
</dbReference>
<gene>
    <name evidence="1" type="ORF">Vadar_010861</name>
</gene>
<proteinExistence type="predicted"/>